<dbReference type="EMBL" id="JAANYN010000005">
    <property type="protein sequence ID" value="NHE57814.1"/>
    <property type="molecule type" value="Genomic_DNA"/>
</dbReference>
<proteinExistence type="predicted"/>
<organism evidence="1 2">
    <name type="scientific">Cyclobacterium plantarum</name>
    <dbReference type="NCBI Taxonomy" id="2716263"/>
    <lineage>
        <taxon>Bacteria</taxon>
        <taxon>Pseudomonadati</taxon>
        <taxon>Bacteroidota</taxon>
        <taxon>Cytophagia</taxon>
        <taxon>Cytophagales</taxon>
        <taxon>Cyclobacteriaceae</taxon>
        <taxon>Cyclobacterium</taxon>
    </lineage>
</organism>
<comment type="caution">
    <text evidence="1">The sequence shown here is derived from an EMBL/GenBank/DDBJ whole genome shotgun (WGS) entry which is preliminary data.</text>
</comment>
<evidence type="ECO:0000313" key="2">
    <source>
        <dbReference type="Proteomes" id="UP000649799"/>
    </source>
</evidence>
<evidence type="ECO:0000313" key="1">
    <source>
        <dbReference type="EMBL" id="NHE57814.1"/>
    </source>
</evidence>
<gene>
    <name evidence="1" type="ORF">G9Q97_13450</name>
</gene>
<dbReference type="Proteomes" id="UP000649799">
    <property type="component" value="Unassembled WGS sequence"/>
</dbReference>
<sequence length="70" mass="8557">MKTRDLIKEIQKLPVSERFYIIERSMQLIRKQENESQMKKAVDLLYEDYVADEELTAFTDLDFENFYETR</sequence>
<name>A0ABX0HBU4_9BACT</name>
<dbReference type="RefSeq" id="WP_166147644.1">
    <property type="nucleotide sequence ID" value="NZ_JAANYN010000005.1"/>
</dbReference>
<keyword evidence="2" id="KW-1185">Reference proteome</keyword>
<reference evidence="1 2" key="1">
    <citation type="submission" date="2020-03" db="EMBL/GenBank/DDBJ databases">
        <title>Cyclobacterium plantarum sp. nov., a marine bacterium isolated from a coastal-marine wetland.</title>
        <authorList>
            <person name="Sanchez-Porro C."/>
            <person name="Ventosa A."/>
            <person name="Amoozegar M."/>
        </authorList>
    </citation>
    <scope>NUCLEOTIDE SEQUENCE [LARGE SCALE GENOMIC DNA]</scope>
    <source>
        <strain evidence="1 2">GBPx2</strain>
    </source>
</reference>
<accession>A0ABX0HBU4</accession>
<protein>
    <submittedName>
        <fullName evidence="1">Uncharacterized protein</fullName>
    </submittedName>
</protein>